<dbReference type="InterPro" id="IPR007433">
    <property type="entry name" value="DUF481"/>
</dbReference>
<evidence type="ECO:0000313" key="2">
    <source>
        <dbReference type="EMBL" id="CUU23415.1"/>
    </source>
</evidence>
<dbReference type="PATRIC" id="fig|1619313.3.peg.1223"/>
<sequence>MRCLVVLTGLLLMALSSGVQADTVWMRNGDRINGTIRSLSDGKLVMDTTYAGTLSINWTEVSTLASNNAIELRNSTTKEAYRVRLIASDPGYIDVQRDDAIETVSVSRVDEFMKAKVRSDQLNWGGNVDVNIKLLKASTRTQDYNFALNNKITQGRWRHDFGSTFNREKENDSINTDNYSLRYALDYRFREQYFWQGRLNWRRDWVEDLSHQAVIGTGPGYQFWDNELGSFSLSLLAGVFEYGYSDGSRDRNFGGTLHWDYERYLRGKTLTLFSHGDVTHSIDEDGIFTLNGEVGLRFALTSWSTLNVGYGHNLVSGTRDTLNERRFTTGLGVKW</sequence>
<dbReference type="RefSeq" id="WP_067428943.1">
    <property type="nucleotide sequence ID" value="NZ_CP072598.1"/>
</dbReference>
<organism evidence="2 3">
    <name type="scientific">Duffyella gerundensis</name>
    <dbReference type="NCBI Taxonomy" id="1619313"/>
    <lineage>
        <taxon>Bacteria</taxon>
        <taxon>Pseudomonadati</taxon>
        <taxon>Pseudomonadota</taxon>
        <taxon>Gammaproteobacteria</taxon>
        <taxon>Enterobacterales</taxon>
        <taxon>Erwiniaceae</taxon>
        <taxon>Duffyella</taxon>
    </lineage>
</organism>
<dbReference type="STRING" id="1619313.EM595_1180"/>
<dbReference type="OrthoDB" id="9806250at2"/>
<dbReference type="KEGG" id="ege:EM595_1180"/>
<evidence type="ECO:0008006" key="4">
    <source>
        <dbReference type="Google" id="ProtNLM"/>
    </source>
</evidence>
<protein>
    <recommendedName>
        <fullName evidence="4">Peptide chain release factor RF-3</fullName>
    </recommendedName>
</protein>
<feature type="signal peptide" evidence="1">
    <location>
        <begin position="1"/>
        <end position="21"/>
    </location>
</feature>
<dbReference type="EMBL" id="LN907827">
    <property type="protein sequence ID" value="CUU23415.1"/>
    <property type="molecule type" value="Genomic_DNA"/>
</dbReference>
<dbReference type="Pfam" id="PF04338">
    <property type="entry name" value="DUF481"/>
    <property type="match status" value="1"/>
</dbReference>
<evidence type="ECO:0000313" key="3">
    <source>
        <dbReference type="Proteomes" id="UP000059419"/>
    </source>
</evidence>
<accession>A0A0U5L4L5</accession>
<keyword evidence="3" id="KW-1185">Reference proteome</keyword>
<dbReference type="Proteomes" id="UP000059419">
    <property type="component" value="Chromosome 1"/>
</dbReference>
<keyword evidence="1" id="KW-0732">Signal</keyword>
<dbReference type="GeneID" id="84613781"/>
<gene>
    <name evidence="2" type="ORF">EM595_1180</name>
</gene>
<dbReference type="AlphaFoldDB" id="A0A0U5L4L5"/>
<evidence type="ECO:0000256" key="1">
    <source>
        <dbReference type="SAM" id="SignalP"/>
    </source>
</evidence>
<proteinExistence type="predicted"/>
<feature type="chain" id="PRO_5006861060" description="Peptide chain release factor RF-3" evidence="1">
    <location>
        <begin position="22"/>
        <end position="335"/>
    </location>
</feature>
<name>A0A0U5L4L5_9GAMM</name>
<reference evidence="3" key="1">
    <citation type="submission" date="2015-11" db="EMBL/GenBank/DDBJ databases">
        <authorList>
            <person name="Blom J."/>
        </authorList>
    </citation>
    <scope>NUCLEOTIDE SEQUENCE [LARGE SCALE GENOMIC DNA]</scope>
</reference>